<dbReference type="GO" id="GO:0001836">
    <property type="term" value="P:release of cytochrome c from mitochondria"/>
    <property type="evidence" value="ECO:0007669"/>
    <property type="project" value="TreeGrafter"/>
</dbReference>
<evidence type="ECO:0000256" key="7">
    <source>
        <dbReference type="ARBA" id="ARBA00023136"/>
    </source>
</evidence>
<dbReference type="GO" id="GO:0006508">
    <property type="term" value="P:proteolysis"/>
    <property type="evidence" value="ECO:0007669"/>
    <property type="project" value="InterPro"/>
</dbReference>
<keyword evidence="12" id="KW-1185">Reference proteome</keyword>
<evidence type="ECO:0000256" key="5">
    <source>
        <dbReference type="ARBA" id="ARBA00022801"/>
    </source>
</evidence>
<evidence type="ECO:0000256" key="2">
    <source>
        <dbReference type="ARBA" id="ARBA00009458"/>
    </source>
</evidence>
<dbReference type="PROSITE" id="PS50062">
    <property type="entry name" value="BCL2_FAMILY"/>
    <property type="match status" value="1"/>
</dbReference>
<proteinExistence type="inferred from homology"/>
<evidence type="ECO:0000259" key="10">
    <source>
        <dbReference type="PROSITE" id="PS50175"/>
    </source>
</evidence>
<evidence type="ECO:0000313" key="12">
    <source>
        <dbReference type="Proteomes" id="UP000440578"/>
    </source>
</evidence>
<dbReference type="GO" id="GO:0051400">
    <property type="term" value="F:BH domain binding"/>
    <property type="evidence" value="ECO:0007669"/>
    <property type="project" value="TreeGrafter"/>
</dbReference>
<evidence type="ECO:0000256" key="8">
    <source>
        <dbReference type="SAM" id="MobiDB-lite"/>
    </source>
</evidence>
<feature type="compositionally biased region" description="Polar residues" evidence="8">
    <location>
        <begin position="40"/>
        <end position="51"/>
    </location>
</feature>
<keyword evidence="4" id="KW-0053">Apoptosis</keyword>
<dbReference type="InterPro" id="IPR002475">
    <property type="entry name" value="Bcl2-like"/>
</dbReference>
<dbReference type="InterPro" id="IPR036834">
    <property type="entry name" value="Bcl-2-like_sf"/>
</dbReference>
<keyword evidence="5" id="KW-0378">Hydrolase</keyword>
<dbReference type="PANTHER" id="PTHR11256:SF48">
    <property type="entry name" value="BCL-2-RELATED OVARIAN KILLER PROTEIN"/>
    <property type="match status" value="1"/>
</dbReference>
<feature type="region of interest" description="Disordered" evidence="8">
    <location>
        <begin position="479"/>
        <end position="511"/>
    </location>
</feature>
<comment type="caution">
    <text evidence="11">The sequence shown here is derived from an EMBL/GenBank/DDBJ whole genome shotgun (WGS) entry which is preliminary data.</text>
</comment>
<dbReference type="PANTHER" id="PTHR11256">
    <property type="entry name" value="BCL-2 RELATED"/>
    <property type="match status" value="1"/>
</dbReference>
<dbReference type="GO" id="GO:0008630">
    <property type="term" value="P:intrinsic apoptotic signaling pathway in response to DNA damage"/>
    <property type="evidence" value="ECO:0007669"/>
    <property type="project" value="TreeGrafter"/>
</dbReference>
<dbReference type="EMBL" id="VIIS01002107">
    <property type="protein sequence ID" value="KAF0288520.1"/>
    <property type="molecule type" value="Genomic_DNA"/>
</dbReference>
<dbReference type="InterPro" id="IPR026298">
    <property type="entry name" value="Bcl-2_fam"/>
</dbReference>
<evidence type="ECO:0000256" key="3">
    <source>
        <dbReference type="ARBA" id="ARBA00022692"/>
    </source>
</evidence>
<dbReference type="Gene3D" id="1.10.437.10">
    <property type="entry name" value="Blc2-like"/>
    <property type="match status" value="1"/>
</dbReference>
<dbReference type="InterPro" id="IPR046371">
    <property type="entry name" value="Bcl-2_BH1-3"/>
</dbReference>
<dbReference type="InterPro" id="IPR001995">
    <property type="entry name" value="Peptidase_A2_cat"/>
</dbReference>
<dbReference type="PROSITE" id="PS50175">
    <property type="entry name" value="ASP_PROT_RETROV"/>
    <property type="match status" value="1"/>
</dbReference>
<dbReference type="AlphaFoldDB" id="A0A6A4VB89"/>
<comment type="subcellular location">
    <subcellularLocation>
        <location evidence="1">Membrane</location>
        <topology evidence="1">Single-pass membrane protein</topology>
    </subcellularLocation>
</comment>
<evidence type="ECO:0000256" key="1">
    <source>
        <dbReference type="ARBA" id="ARBA00004167"/>
    </source>
</evidence>
<dbReference type="SUPFAM" id="SSF56854">
    <property type="entry name" value="Bcl-2 inhibitors of programmed cell death"/>
    <property type="match status" value="1"/>
</dbReference>
<dbReference type="OrthoDB" id="10047254at2759"/>
<feature type="transmembrane region" description="Helical" evidence="9">
    <location>
        <begin position="269"/>
        <end position="291"/>
    </location>
</feature>
<dbReference type="InterPro" id="IPR001969">
    <property type="entry name" value="Aspartic_peptidase_AS"/>
</dbReference>
<feature type="region of interest" description="Disordered" evidence="8">
    <location>
        <begin position="36"/>
        <end position="67"/>
    </location>
</feature>
<dbReference type="GO" id="GO:0042981">
    <property type="term" value="P:regulation of apoptotic process"/>
    <property type="evidence" value="ECO:0007669"/>
    <property type="project" value="InterPro"/>
</dbReference>
<dbReference type="Pfam" id="PF00452">
    <property type="entry name" value="Bcl-2"/>
    <property type="match status" value="1"/>
</dbReference>
<gene>
    <name evidence="11" type="primary">boka</name>
    <name evidence="11" type="ORF">FJT64_013107</name>
</gene>
<dbReference type="PROSITE" id="PS00141">
    <property type="entry name" value="ASP_PROTEASE"/>
    <property type="match status" value="1"/>
</dbReference>
<evidence type="ECO:0000256" key="4">
    <source>
        <dbReference type="ARBA" id="ARBA00022703"/>
    </source>
</evidence>
<dbReference type="CDD" id="cd06845">
    <property type="entry name" value="Bcl-2_like"/>
    <property type="match status" value="1"/>
</dbReference>
<organism evidence="11 12">
    <name type="scientific">Amphibalanus amphitrite</name>
    <name type="common">Striped barnacle</name>
    <name type="synonym">Balanus amphitrite</name>
    <dbReference type="NCBI Taxonomy" id="1232801"/>
    <lineage>
        <taxon>Eukaryota</taxon>
        <taxon>Metazoa</taxon>
        <taxon>Ecdysozoa</taxon>
        <taxon>Arthropoda</taxon>
        <taxon>Crustacea</taxon>
        <taxon>Multicrustacea</taxon>
        <taxon>Cirripedia</taxon>
        <taxon>Thoracica</taxon>
        <taxon>Thoracicalcarea</taxon>
        <taxon>Balanomorpha</taxon>
        <taxon>Balanoidea</taxon>
        <taxon>Balanidae</taxon>
        <taxon>Amphibalaninae</taxon>
        <taxon>Amphibalanus</taxon>
    </lineage>
</organism>
<keyword evidence="3 9" id="KW-0812">Transmembrane</keyword>
<comment type="similarity">
    <text evidence="2">Belongs to the Bcl-2 family.</text>
</comment>
<name>A0A6A4VB89_AMPAM</name>
<feature type="domain" description="Peptidase A2" evidence="10">
    <location>
        <begin position="295"/>
        <end position="372"/>
    </location>
</feature>
<reference evidence="11 12" key="1">
    <citation type="submission" date="2019-07" db="EMBL/GenBank/DDBJ databases">
        <title>Draft genome assembly of a fouling barnacle, Amphibalanus amphitrite (Darwin, 1854): The first reference genome for Thecostraca.</title>
        <authorList>
            <person name="Kim W."/>
        </authorList>
    </citation>
    <scope>NUCLEOTIDE SEQUENCE [LARGE SCALE GENOMIC DNA]</scope>
    <source>
        <strain evidence="11">SNU_AA5</strain>
        <tissue evidence="11">Soma without cirri and trophi</tissue>
    </source>
</reference>
<protein>
    <submittedName>
        <fullName evidence="11">Bcl-2-related ovarian killer A</fullName>
    </submittedName>
</protein>
<keyword evidence="6 9" id="KW-1133">Transmembrane helix</keyword>
<dbReference type="SMART" id="SM00337">
    <property type="entry name" value="BCL"/>
    <property type="match status" value="1"/>
</dbReference>
<dbReference type="GO" id="GO:0097192">
    <property type="term" value="P:extrinsic apoptotic signaling pathway in absence of ligand"/>
    <property type="evidence" value="ECO:0007669"/>
    <property type="project" value="TreeGrafter"/>
</dbReference>
<dbReference type="Proteomes" id="UP000440578">
    <property type="component" value="Unassembled WGS sequence"/>
</dbReference>
<evidence type="ECO:0000313" key="11">
    <source>
        <dbReference type="EMBL" id="KAF0288520.1"/>
    </source>
</evidence>
<evidence type="ECO:0000256" key="9">
    <source>
        <dbReference type="SAM" id="Phobius"/>
    </source>
</evidence>
<evidence type="ECO:0000256" key="6">
    <source>
        <dbReference type="ARBA" id="ARBA00022989"/>
    </source>
</evidence>
<sequence length="511" mass="56386">MSRTAAPPLDKTDSFEKLDKFTSLEVSFPQRQLLRHSRKSSFPSAFHSSAQEVRPRRKSSHVVPSSDRVAVPRSRKFSNVSDVVARKLSTTIGWRTHNIQEIVHQSKSLGSQYVRARLKRSGVFHRKLGLQRLSSLASLHGGAEICDVFREMVLIGVELERMHPSVYTAISRQVNMAITSDKTVRAVVNSVAVDLFRSEVTWGRIIALYSVAGGLAVECVKLGHPEYLLGLIESLGMVAERDTGQWIASQGGWGALLTRFRPPNTDPSIGGILVTGGAGLLAVAIFLMVLLRHPVRMLVDTGSAVSIIPARLYHQNFSSVQLRPAGPLSQWNGSGINVLGKMTVTVRGSDSGEVLADIYVAVGQLPLMGRDLQQQLALTVRHGNVVCQQEVEDDESELVACLADETSAVSREELAVAGREDAEVRALMDQIPREWPRRFSDVDDVLRPYFRCKQELAIDGLHRLLSALEYRRPRWTGPVSQSQTLLRRRPSGCDGERQSQSTPLPALPLVT</sequence>
<dbReference type="SUPFAM" id="SSF50630">
    <property type="entry name" value="Acid proteases"/>
    <property type="match status" value="1"/>
</dbReference>
<keyword evidence="7 9" id="KW-0472">Membrane</keyword>
<dbReference type="GO" id="GO:0004190">
    <property type="term" value="F:aspartic-type endopeptidase activity"/>
    <property type="evidence" value="ECO:0007669"/>
    <property type="project" value="InterPro"/>
</dbReference>
<dbReference type="GO" id="GO:0005741">
    <property type="term" value="C:mitochondrial outer membrane"/>
    <property type="evidence" value="ECO:0007669"/>
    <property type="project" value="TreeGrafter"/>
</dbReference>
<accession>A0A6A4VB89</accession>
<dbReference type="InterPro" id="IPR021109">
    <property type="entry name" value="Peptidase_aspartic_dom_sf"/>
</dbReference>